<dbReference type="RefSeq" id="WP_008732116.1">
    <property type="nucleotide sequence ID" value="NZ_AKFT01000147.1"/>
</dbReference>
<keyword evidence="12" id="KW-1185">Reference proteome</keyword>
<comment type="catalytic activity">
    <reaction evidence="1">
        <text>Release of any N-terminal amino acid, including proline, that is linked to proline, even from a dipeptide or tripeptide.</text>
        <dbReference type="EC" id="3.4.11.9"/>
    </reaction>
</comment>
<dbReference type="Gene3D" id="3.40.350.10">
    <property type="entry name" value="Creatinase/prolidase N-terminal domain"/>
    <property type="match status" value="1"/>
</dbReference>
<feature type="domain" description="Aminopeptidase P N-terminal" evidence="10">
    <location>
        <begin position="74"/>
        <end position="231"/>
    </location>
</feature>
<comment type="cofactor">
    <cofactor evidence="2">
        <name>Mn(2+)</name>
        <dbReference type="ChEBI" id="CHEBI:29035"/>
    </cofactor>
</comment>
<dbReference type="OrthoDB" id="9806388at2"/>
<dbReference type="Gene3D" id="3.90.230.10">
    <property type="entry name" value="Creatinase/methionine aminopeptidase superfamily"/>
    <property type="match status" value="1"/>
</dbReference>
<reference evidence="11 12" key="1">
    <citation type="submission" date="2012-05" db="EMBL/GenBank/DDBJ databases">
        <authorList>
            <person name="Harkins D.M."/>
            <person name="Madupu R."/>
            <person name="Durkin A.S."/>
            <person name="Torralba M."/>
            <person name="Methe B."/>
            <person name="Sutton G.G."/>
            <person name="Nelson K.E."/>
        </authorList>
    </citation>
    <scope>NUCLEOTIDE SEQUENCE [LARGE SCALE GENOMIC DNA]</scope>
    <source>
        <strain evidence="11 12">F0489</strain>
    </source>
</reference>
<feature type="compositionally biased region" description="Polar residues" evidence="9">
    <location>
        <begin position="36"/>
        <end position="49"/>
    </location>
</feature>
<evidence type="ECO:0000256" key="6">
    <source>
        <dbReference type="ARBA" id="ARBA00022801"/>
    </source>
</evidence>
<dbReference type="AlphaFoldDB" id="J0NC95"/>
<sequence>MTDTSETNRPSSAETGETAGAPQSPAPQSPARTHDQPLSQRVNNRSRQPANRAFREFIGSGWGPRPSGLPPLDDAAGWAAGRRAALGARFPGERLVIPAGTLVTRNNDCDYRFRPHSAFAHMAGTGTDFEPDAVLVLEPLTVPGQQLAEGEPTHESVLYFRPRASRTSQEFYADPRYGELWVGVRPSIEEVEAATGIRCAHIDVLGDALAKDAGAGGVQLRVISEADAAVTALVNQVRRSVGLAEGQAAQQTDDALAEAASELRLVKDAWEIDQMQKAVDATKAGFDDLIRSIPRATGHWRGERVLEGAFGAKAREEGNGLGYDTIAAAGDHANTLHWITNDGPVRPGELVLVDAGVEVDSLYTADVTRTIPVDGRFTAPQRRVYEAVLEAADAAFVRANEPGCRFRDLHAAAMEVIARRLEEWGLLPEGVTAADSLGPEGQYHRRWMVHGTSHHLGLDVHDCAQARREMAMDAELAPGMIFTIEPGLYFRADDLRVPAELRGMGVRIEDDVVMREDGRAEYLTAAIPRRPDDVEAWVSGLIES</sequence>
<name>J0NC95_9ACTO</name>
<evidence type="ECO:0000256" key="7">
    <source>
        <dbReference type="ARBA" id="ARBA00023211"/>
    </source>
</evidence>
<evidence type="ECO:0000256" key="2">
    <source>
        <dbReference type="ARBA" id="ARBA00001936"/>
    </source>
</evidence>
<evidence type="ECO:0000256" key="3">
    <source>
        <dbReference type="ARBA" id="ARBA00008766"/>
    </source>
</evidence>
<evidence type="ECO:0000256" key="8">
    <source>
        <dbReference type="RuleBase" id="RU000590"/>
    </source>
</evidence>
<dbReference type="InterPro" id="IPR029149">
    <property type="entry name" value="Creatin/AminoP/Spt16_N"/>
</dbReference>
<dbReference type="InterPro" id="IPR052433">
    <property type="entry name" value="X-Pro_dipept-like"/>
</dbReference>
<feature type="compositionally biased region" description="Polar residues" evidence="9">
    <location>
        <begin position="1"/>
        <end position="15"/>
    </location>
</feature>
<dbReference type="PROSITE" id="PS00491">
    <property type="entry name" value="PROLINE_PEPTIDASE"/>
    <property type="match status" value="1"/>
</dbReference>
<dbReference type="GO" id="GO:0005829">
    <property type="term" value="C:cytosol"/>
    <property type="evidence" value="ECO:0007669"/>
    <property type="project" value="TreeGrafter"/>
</dbReference>
<dbReference type="GO" id="GO:0030145">
    <property type="term" value="F:manganese ion binding"/>
    <property type="evidence" value="ECO:0007669"/>
    <property type="project" value="InterPro"/>
</dbReference>
<dbReference type="EMBL" id="AKFT01000147">
    <property type="protein sequence ID" value="EJF42267.1"/>
    <property type="molecule type" value="Genomic_DNA"/>
</dbReference>
<dbReference type="SUPFAM" id="SSF53092">
    <property type="entry name" value="Creatinase/prolidase N-terminal domain"/>
    <property type="match status" value="1"/>
</dbReference>
<comment type="caution">
    <text evidence="11">The sequence shown here is derived from an EMBL/GenBank/DDBJ whole genome shotgun (WGS) entry which is preliminary data.</text>
</comment>
<dbReference type="PANTHER" id="PTHR43226:SF4">
    <property type="entry name" value="XAA-PRO AMINOPEPTIDASE 3"/>
    <property type="match status" value="1"/>
</dbReference>
<dbReference type="CDD" id="cd01087">
    <property type="entry name" value="Prolidase"/>
    <property type="match status" value="1"/>
</dbReference>
<dbReference type="SUPFAM" id="SSF55920">
    <property type="entry name" value="Creatinase/aminopeptidase"/>
    <property type="match status" value="1"/>
</dbReference>
<evidence type="ECO:0000256" key="9">
    <source>
        <dbReference type="SAM" id="MobiDB-lite"/>
    </source>
</evidence>
<accession>J0NC95</accession>
<dbReference type="SMART" id="SM01011">
    <property type="entry name" value="AMP_N"/>
    <property type="match status" value="1"/>
</dbReference>
<dbReference type="InterPro" id="IPR000994">
    <property type="entry name" value="Pept_M24"/>
</dbReference>
<dbReference type="PANTHER" id="PTHR43226">
    <property type="entry name" value="XAA-PRO AMINOPEPTIDASE 3"/>
    <property type="match status" value="1"/>
</dbReference>
<proteinExistence type="inferred from homology"/>
<gene>
    <name evidence="11" type="ORF">HMPREF1318_2958</name>
</gene>
<dbReference type="Pfam" id="PF00557">
    <property type="entry name" value="Peptidase_M24"/>
    <property type="match status" value="1"/>
</dbReference>
<dbReference type="GO" id="GO:0006508">
    <property type="term" value="P:proteolysis"/>
    <property type="evidence" value="ECO:0007669"/>
    <property type="project" value="TreeGrafter"/>
</dbReference>
<keyword evidence="7" id="KW-0464">Manganese</keyword>
<keyword evidence="5 8" id="KW-0479">Metal-binding</keyword>
<evidence type="ECO:0000313" key="11">
    <source>
        <dbReference type="EMBL" id="EJF42267.1"/>
    </source>
</evidence>
<dbReference type="Proteomes" id="UP000002941">
    <property type="component" value="Unassembled WGS sequence"/>
</dbReference>
<dbReference type="eggNOG" id="COG0006">
    <property type="taxonomic scope" value="Bacteria"/>
</dbReference>
<evidence type="ECO:0000259" key="10">
    <source>
        <dbReference type="SMART" id="SM01011"/>
    </source>
</evidence>
<comment type="similarity">
    <text evidence="3 8">Belongs to the peptidase M24B family.</text>
</comment>
<dbReference type="PATRIC" id="fig|1125718.3.peg.1807"/>
<organism evidence="11 12">
    <name type="scientific">Actinomyces massiliensis F0489</name>
    <dbReference type="NCBI Taxonomy" id="1125718"/>
    <lineage>
        <taxon>Bacteria</taxon>
        <taxon>Bacillati</taxon>
        <taxon>Actinomycetota</taxon>
        <taxon>Actinomycetes</taxon>
        <taxon>Actinomycetales</taxon>
        <taxon>Actinomycetaceae</taxon>
        <taxon>Actinomyces</taxon>
    </lineage>
</organism>
<evidence type="ECO:0000256" key="4">
    <source>
        <dbReference type="ARBA" id="ARBA00012574"/>
    </source>
</evidence>
<evidence type="ECO:0000256" key="5">
    <source>
        <dbReference type="ARBA" id="ARBA00022723"/>
    </source>
</evidence>
<keyword evidence="6 11" id="KW-0378">Hydrolase</keyword>
<protein>
    <recommendedName>
        <fullName evidence="4">Xaa-Pro aminopeptidase</fullName>
        <ecNumber evidence="4">3.4.11.9</ecNumber>
    </recommendedName>
</protein>
<evidence type="ECO:0000256" key="1">
    <source>
        <dbReference type="ARBA" id="ARBA00001424"/>
    </source>
</evidence>
<feature type="region of interest" description="Disordered" evidence="9">
    <location>
        <begin position="1"/>
        <end position="50"/>
    </location>
</feature>
<dbReference type="EC" id="3.4.11.9" evidence="4"/>
<dbReference type="InterPro" id="IPR007865">
    <property type="entry name" value="Aminopep_P_N"/>
</dbReference>
<dbReference type="Pfam" id="PF05195">
    <property type="entry name" value="AMP_N"/>
    <property type="match status" value="1"/>
</dbReference>
<evidence type="ECO:0000313" key="12">
    <source>
        <dbReference type="Proteomes" id="UP000002941"/>
    </source>
</evidence>
<dbReference type="GO" id="GO:0070006">
    <property type="term" value="F:metalloaminopeptidase activity"/>
    <property type="evidence" value="ECO:0007669"/>
    <property type="project" value="InterPro"/>
</dbReference>
<dbReference type="InterPro" id="IPR001131">
    <property type="entry name" value="Peptidase_M24B_aminopep-P_CS"/>
</dbReference>
<dbReference type="InterPro" id="IPR036005">
    <property type="entry name" value="Creatinase/aminopeptidase-like"/>
</dbReference>